<feature type="compositionally biased region" description="Low complexity" evidence="1">
    <location>
        <begin position="147"/>
        <end position="161"/>
    </location>
</feature>
<dbReference type="PROSITE" id="PS51837">
    <property type="entry name" value="LITAF"/>
    <property type="match status" value="1"/>
</dbReference>
<dbReference type="Pfam" id="PF10601">
    <property type="entry name" value="zf-LITAF-like"/>
    <property type="match status" value="1"/>
</dbReference>
<name>A0A9W7XM66_9FUNG</name>
<reference evidence="4" key="1">
    <citation type="submission" date="2022-07" db="EMBL/GenBank/DDBJ databases">
        <title>Phylogenomic reconstructions and comparative analyses of Kickxellomycotina fungi.</title>
        <authorList>
            <person name="Reynolds N.K."/>
            <person name="Stajich J.E."/>
            <person name="Barry K."/>
            <person name="Grigoriev I.V."/>
            <person name="Crous P."/>
            <person name="Smith M.E."/>
        </authorList>
    </citation>
    <scope>NUCLEOTIDE SEQUENCE</scope>
    <source>
        <strain evidence="4">NBRC 105413</strain>
    </source>
</reference>
<dbReference type="InterPro" id="IPR006629">
    <property type="entry name" value="LITAF"/>
</dbReference>
<keyword evidence="2" id="KW-1133">Transmembrane helix</keyword>
<gene>
    <name evidence="4" type="ORF">LPJ64_002411</name>
</gene>
<feature type="transmembrane region" description="Helical" evidence="2">
    <location>
        <begin position="236"/>
        <end position="260"/>
    </location>
</feature>
<protein>
    <recommendedName>
        <fullName evidence="3">LITAF domain-containing protein</fullName>
    </recommendedName>
</protein>
<feature type="domain" description="LITAF" evidence="3">
    <location>
        <begin position="193"/>
        <end position="287"/>
    </location>
</feature>
<keyword evidence="5" id="KW-1185">Reference proteome</keyword>
<feature type="region of interest" description="Disordered" evidence="1">
    <location>
        <begin position="81"/>
        <end position="174"/>
    </location>
</feature>
<evidence type="ECO:0000259" key="3">
    <source>
        <dbReference type="PROSITE" id="PS51837"/>
    </source>
</evidence>
<dbReference type="SMART" id="SM00714">
    <property type="entry name" value="LITAF"/>
    <property type="match status" value="1"/>
</dbReference>
<proteinExistence type="predicted"/>
<evidence type="ECO:0000256" key="2">
    <source>
        <dbReference type="SAM" id="Phobius"/>
    </source>
</evidence>
<accession>A0A9W7XM66</accession>
<dbReference type="EMBL" id="JANBOH010000076">
    <property type="protein sequence ID" value="KAJ1646084.1"/>
    <property type="molecule type" value="Genomic_DNA"/>
</dbReference>
<evidence type="ECO:0000313" key="4">
    <source>
        <dbReference type="EMBL" id="KAJ1646084.1"/>
    </source>
</evidence>
<comment type="caution">
    <text evidence="4">The sequence shown here is derived from an EMBL/GenBank/DDBJ whole genome shotgun (WGS) entry which is preliminary data.</text>
</comment>
<organism evidence="4 5">
    <name type="scientific">Coemansia asiatica</name>
    <dbReference type="NCBI Taxonomy" id="1052880"/>
    <lineage>
        <taxon>Eukaryota</taxon>
        <taxon>Fungi</taxon>
        <taxon>Fungi incertae sedis</taxon>
        <taxon>Zoopagomycota</taxon>
        <taxon>Kickxellomycotina</taxon>
        <taxon>Kickxellomycetes</taxon>
        <taxon>Kickxellales</taxon>
        <taxon>Kickxellaceae</taxon>
        <taxon>Coemansia</taxon>
    </lineage>
</organism>
<keyword evidence="2" id="KW-0812">Transmembrane</keyword>
<evidence type="ECO:0000313" key="5">
    <source>
        <dbReference type="Proteomes" id="UP001145021"/>
    </source>
</evidence>
<keyword evidence="2" id="KW-0472">Membrane</keyword>
<sequence length="297" mass="31791">MHEGGLLGGGGGHNMLRSSVFVPPEWKVKNSTVGIVSLIQGVIRAIDNNIAPERMATVGPGIYGGHGMPVRHGTHGYGHSYGGHAGHGHSSHASHGAYGYSHGHDHSHNHGHNHSHAHSRPGGHVRHGSQGSHRSLRSGVRHDVRPSHPGHSVHASHGGHVNQSVYSTSAAGPPRMNNMSRVSIVDDRASIFSRKWDTLPRGSHAMINESSISTTCPRCQRSIWTIVRRQMGGKNLLATAALAAIGIVTSAPATLLPLALTALELNSLKRKVHYCPRCNYKMGKHVTISIPDERKST</sequence>
<evidence type="ECO:0000256" key="1">
    <source>
        <dbReference type="SAM" id="MobiDB-lite"/>
    </source>
</evidence>
<feature type="compositionally biased region" description="Basic residues" evidence="1">
    <location>
        <begin position="109"/>
        <end position="127"/>
    </location>
</feature>
<dbReference type="AlphaFoldDB" id="A0A9W7XM66"/>
<dbReference type="Proteomes" id="UP001145021">
    <property type="component" value="Unassembled WGS sequence"/>
</dbReference>